<sequence length="1323" mass="139403">MKTSNPRVRPLPFLTPSRLRLALWAAGLAVLPATAAESNPALKALFDQAAYWHEKAHDELAKDALQKVLMVEANNPEALYLMSLYAMQGGDKAAAAQWRQKLSAASPGDPRLNALDNASAVQAIPPTQLATARQLAARGAVGQALEAYRTLFSGSTPPESLADEYYLTMAGDQTLLPQAIDGLKARVNARPTDSAARLALGKAMTYQAATRRDGISLLAGLSEKSTDAAAAQRQALLWLTPQPEDRPLYEAYQQQHPNDSGVMAYFQKNVGGAAKGEGFTALNSGNTGDAQAKFASVLATNPDDADALAGLGYIAQRNGNFAKAEEYLSRAAQQGGPEGEKWRTQAQDAHFYAALAEAKKAVTAGDTDRALALSAPLTAEAGDKGTAAALFRADLLRRTGDLPGAAQLYRALLTRNSEDNDAKTGLYYVLRQQGDTAGADAVLQTLPAALRPRAQPAGVNVDPLRREAAEAVQANNPQRALLLLQQAQEKQPDNVWVTLDKARILTKLGDSAQAQALMAPAAEPNAPASATYAAALFASENGNWPQTDTLLARIPARSRTAAMRELAGRANFNRQMAAANAYLQSGNVTAAANTLHALAQTPPASPADSGALAKGLLSAGDTHGAVALVHQSMQQGVKGNAGDYADQISVLNAAGLSSEADAWLSNPAIQAGSSPQQISALRTGFVINEADQLREQGQNAAAYDKLIVALQNDPQNRDLMLAMARLYQSGNMNKEAGQVYDYLLTRDTPTQDARAGAVDVALAENDIPRARQLMGGFTGPRTPQRLLQAARVAEAQGDHDQALALLRSAKGKMIGLAGADGSGSPSIAGLALADNPFINRTTRGNRPTTASAYGSVLPWQQSDATLNGGQIPGAPVSPLLARQSATLKQVDAMLDDLQEQHATWAQGGLSIRGRDGESGLSQLTEAKAPMTFSAEPFDSARVSFTATPVSLSAGSSSATGNARFGQGALAQAQSAKETVAAAATAAGLDIASYSSLAKLQTAAAAGYIANCGTNATSAQCAAYTTITGADPTTYSAPASGNQNASGVELALAVSGDHYKADIGSTPLGQDLNSLVGGVQWSPKLGDFTTLTMTAERRAVTDSLLSYVGTEDTYSGKKWGQVTKNGGSLNLSYDNGDAGFYAGVGYYSYLGNHVASNQSIETNAGLYVRPYRLDDRELKTGVNVGYMDFSKNLSYFSYGQGGYFSPQNYVSVAFPVEYTQKMDDWDLKLNASVGYQSYSKDKSAYFPDDPALQSQLESLVAAGYGTEAYYGGSSENGIGWNLGAAGNYHLNRNMIVGGKVGYDTFGDYNESRAELYFRYLLDRK</sequence>
<dbReference type="OrthoDB" id="174989at2"/>
<evidence type="ECO:0000313" key="10">
    <source>
        <dbReference type="Proteomes" id="UP000234240"/>
    </source>
</evidence>
<dbReference type="InterPro" id="IPR003921">
    <property type="entry name" value="Cell_synth_C"/>
</dbReference>
<proteinExistence type="predicted"/>
<evidence type="ECO:0000256" key="1">
    <source>
        <dbReference type="ARBA" id="ARBA00003476"/>
    </source>
</evidence>
<dbReference type="Pfam" id="PF13432">
    <property type="entry name" value="TPR_16"/>
    <property type="match status" value="2"/>
</dbReference>
<evidence type="ECO:0000256" key="4">
    <source>
        <dbReference type="ARBA" id="ARBA00022737"/>
    </source>
</evidence>
<keyword evidence="4" id="KW-0677">Repeat</keyword>
<comment type="caution">
    <text evidence="9">The sequence shown here is derived from an EMBL/GenBank/DDBJ whole genome shotgun (WGS) entry which is preliminary data.</text>
</comment>
<evidence type="ECO:0000313" key="9">
    <source>
        <dbReference type="EMBL" id="PLR37981.1"/>
    </source>
</evidence>
<evidence type="ECO:0000256" key="5">
    <source>
        <dbReference type="ARBA" id="ARBA00022803"/>
    </source>
</evidence>
<reference evidence="9 10" key="1">
    <citation type="submission" date="2017-12" db="EMBL/GenBank/DDBJ databases">
        <title>Characterization of six clinical isolates of Enterochimera gen. nov., a novel genus of the Yersiniaciae family and the three species Enterochimera arupensis sp. nov., Enterochimera coloradensis sp. nov, and Enterochimera californica sp. nov.</title>
        <authorList>
            <person name="Rossi A."/>
            <person name="Fisher M."/>
        </authorList>
    </citation>
    <scope>NUCLEOTIDE SEQUENCE [LARGE SCALE GENOMIC DNA]</scope>
    <source>
        <strain evidence="10">2015-Iso6</strain>
    </source>
</reference>
<keyword evidence="3 7" id="KW-0732">Signal</keyword>
<dbReference type="InterPro" id="IPR019734">
    <property type="entry name" value="TPR_rpt"/>
</dbReference>
<dbReference type="InterPro" id="IPR008410">
    <property type="entry name" value="BCSC_C"/>
</dbReference>
<dbReference type="GO" id="GO:0006011">
    <property type="term" value="P:UDP-alpha-D-glucose metabolic process"/>
    <property type="evidence" value="ECO:0007669"/>
    <property type="project" value="InterPro"/>
</dbReference>
<dbReference type="UniPathway" id="UPA00694"/>
<dbReference type="Proteomes" id="UP000234240">
    <property type="component" value="Unassembled WGS sequence"/>
</dbReference>
<evidence type="ECO:0000256" key="6">
    <source>
        <dbReference type="ARBA" id="ARBA00022916"/>
    </source>
</evidence>
<dbReference type="Gene3D" id="1.25.40.10">
    <property type="entry name" value="Tetratricopeptide repeat domain"/>
    <property type="match status" value="3"/>
</dbReference>
<keyword evidence="10" id="KW-1185">Reference proteome</keyword>
<feature type="signal peptide" evidence="7">
    <location>
        <begin position="1"/>
        <end position="35"/>
    </location>
</feature>
<dbReference type="InterPro" id="IPR051012">
    <property type="entry name" value="CellSynth/LPSAsmb/PSIAsmb"/>
</dbReference>
<dbReference type="Pfam" id="PF14559">
    <property type="entry name" value="TPR_19"/>
    <property type="match status" value="1"/>
</dbReference>
<dbReference type="PANTHER" id="PTHR45586">
    <property type="entry name" value="TPR REPEAT-CONTAINING PROTEIN PA4667"/>
    <property type="match status" value="1"/>
</dbReference>
<feature type="chain" id="PRO_5014865904" description="Cellulose synthase operon C C-terminal domain-containing protein" evidence="7">
    <location>
        <begin position="36"/>
        <end position="1323"/>
    </location>
</feature>
<protein>
    <recommendedName>
        <fullName evidence="8">Cellulose synthase operon C C-terminal domain-containing protein</fullName>
    </recommendedName>
</protein>
<accession>A0A2N5E8I0</accession>
<dbReference type="Pfam" id="PF05420">
    <property type="entry name" value="BCSC_C"/>
    <property type="match status" value="1"/>
</dbReference>
<dbReference type="SUPFAM" id="SSF48452">
    <property type="entry name" value="TPR-like"/>
    <property type="match status" value="2"/>
</dbReference>
<dbReference type="PRINTS" id="PR01441">
    <property type="entry name" value="CELLSNTHASEC"/>
</dbReference>
<dbReference type="InterPro" id="IPR011990">
    <property type="entry name" value="TPR-like_helical_dom_sf"/>
</dbReference>
<dbReference type="GO" id="GO:0019867">
    <property type="term" value="C:outer membrane"/>
    <property type="evidence" value="ECO:0007669"/>
    <property type="project" value="InterPro"/>
</dbReference>
<dbReference type="SMART" id="SM00028">
    <property type="entry name" value="TPR"/>
    <property type="match status" value="5"/>
</dbReference>
<organism evidence="9 10">
    <name type="scientific">Chimaeribacter californicus</name>
    <dbReference type="NCBI Taxonomy" id="2060067"/>
    <lineage>
        <taxon>Bacteria</taxon>
        <taxon>Pseudomonadati</taxon>
        <taxon>Pseudomonadota</taxon>
        <taxon>Gammaproteobacteria</taxon>
        <taxon>Enterobacterales</taxon>
        <taxon>Yersiniaceae</taxon>
        <taxon>Chimaeribacter</taxon>
    </lineage>
</organism>
<feature type="domain" description="Cellulose synthase operon C C-terminal" evidence="8">
    <location>
        <begin position="921"/>
        <end position="1320"/>
    </location>
</feature>
<evidence type="ECO:0000256" key="7">
    <source>
        <dbReference type="SAM" id="SignalP"/>
    </source>
</evidence>
<evidence type="ECO:0000256" key="2">
    <source>
        <dbReference type="ARBA" id="ARBA00005186"/>
    </source>
</evidence>
<evidence type="ECO:0000256" key="3">
    <source>
        <dbReference type="ARBA" id="ARBA00022729"/>
    </source>
</evidence>
<keyword evidence="5" id="KW-0802">TPR repeat</keyword>
<keyword evidence="6" id="KW-0135">Cellulose biosynthesis</keyword>
<comment type="pathway">
    <text evidence="2">Glycan metabolism; bacterial cellulose biosynthesis.</text>
</comment>
<comment type="function">
    <text evidence="1">Required for maximal bacterial cellulose synthesis.</text>
</comment>
<dbReference type="EMBL" id="PJZF01000006">
    <property type="protein sequence ID" value="PLR37981.1"/>
    <property type="molecule type" value="Genomic_DNA"/>
</dbReference>
<dbReference type="RefSeq" id="WP_101815938.1">
    <property type="nucleotide sequence ID" value="NZ_PJZF01000006.1"/>
</dbReference>
<gene>
    <name evidence="9" type="ORF">CYR55_09720</name>
</gene>
<name>A0A2N5E8I0_9GAMM</name>
<dbReference type="GO" id="GO:0030244">
    <property type="term" value="P:cellulose biosynthetic process"/>
    <property type="evidence" value="ECO:0007669"/>
    <property type="project" value="UniProtKB-KW"/>
</dbReference>
<dbReference type="PANTHER" id="PTHR45586:SF1">
    <property type="entry name" value="LIPOPOLYSACCHARIDE ASSEMBLY PROTEIN B"/>
    <property type="match status" value="1"/>
</dbReference>
<evidence type="ECO:0000259" key="8">
    <source>
        <dbReference type="Pfam" id="PF05420"/>
    </source>
</evidence>